<dbReference type="InterPro" id="IPR001763">
    <property type="entry name" value="Rhodanese-like_dom"/>
</dbReference>
<name>A0A7Z0VR58_9GAMM</name>
<dbReference type="RefSeq" id="WP_235615098.1">
    <property type="nucleotide sequence ID" value="NZ_MARB01000001.1"/>
</dbReference>
<feature type="domain" description="Rhodanese" evidence="1">
    <location>
        <begin position="94"/>
        <end position="181"/>
    </location>
</feature>
<dbReference type="InterPro" id="IPR036873">
    <property type="entry name" value="Rhodanese-like_dom_sf"/>
</dbReference>
<protein>
    <submittedName>
        <fullName evidence="2">Rhodanese-like domain protein</fullName>
    </submittedName>
</protein>
<dbReference type="NCBIfam" id="TIGR03865">
    <property type="entry name" value="PQQ_CXXCW"/>
    <property type="match status" value="1"/>
</dbReference>
<dbReference type="PROSITE" id="PS50206">
    <property type="entry name" value="RHODANESE_3"/>
    <property type="match status" value="1"/>
</dbReference>
<evidence type="ECO:0000259" key="1">
    <source>
        <dbReference type="PROSITE" id="PS50206"/>
    </source>
</evidence>
<dbReference type="InterPro" id="IPR022376">
    <property type="entry name" value="PQQ_CXXCW"/>
</dbReference>
<gene>
    <name evidence="2" type="ORF">CODIS_02490</name>
</gene>
<dbReference type="CDD" id="cd00158">
    <property type="entry name" value="RHOD"/>
    <property type="match status" value="1"/>
</dbReference>
<accession>A0A7Z0VR58</accession>
<dbReference type="Gene3D" id="3.40.250.10">
    <property type="entry name" value="Rhodanese-like domain"/>
    <property type="match status" value="1"/>
</dbReference>
<dbReference type="SUPFAM" id="SSF52821">
    <property type="entry name" value="Rhodanese/Cell cycle control phosphatase"/>
    <property type="match status" value="1"/>
</dbReference>
<sequence length="192" mass="22045">MRMRTFAETILCAILSLQPAVTLATDSPLFSPDGYRIARYRAPLPEVPPAGKRLDTRLLVELIRRQNPLLLDVQAITLRPETEEFGIAWLPSRQRWHIPGSTWLPNVGYGYLDSRMHAYMQNNLERLTLGDRDRALVFYCVVDCWMSWNAVKRADALGYRNLYWYPEGSDGWHEAGLKLVPGVPVPFKLSEK</sequence>
<keyword evidence="3" id="KW-1185">Reference proteome</keyword>
<dbReference type="Proteomes" id="UP000094769">
    <property type="component" value="Unassembled WGS sequence"/>
</dbReference>
<organism evidence="2 3">
    <name type="scientific">Candidatus Thiodiazotropha endolucinida</name>
    <dbReference type="NCBI Taxonomy" id="1655433"/>
    <lineage>
        <taxon>Bacteria</taxon>
        <taxon>Pseudomonadati</taxon>
        <taxon>Pseudomonadota</taxon>
        <taxon>Gammaproteobacteria</taxon>
        <taxon>Chromatiales</taxon>
        <taxon>Sedimenticolaceae</taxon>
        <taxon>Candidatus Thiodiazotropha</taxon>
    </lineage>
</organism>
<dbReference type="AlphaFoldDB" id="A0A7Z0VR58"/>
<proteinExistence type="predicted"/>
<comment type="caution">
    <text evidence="2">The sequence shown here is derived from an EMBL/GenBank/DDBJ whole genome shotgun (WGS) entry which is preliminary data.</text>
</comment>
<evidence type="ECO:0000313" key="3">
    <source>
        <dbReference type="Proteomes" id="UP000094769"/>
    </source>
</evidence>
<dbReference type="EMBL" id="MARB01000001">
    <property type="protein sequence ID" value="ODJ89689.1"/>
    <property type="molecule type" value="Genomic_DNA"/>
</dbReference>
<evidence type="ECO:0000313" key="2">
    <source>
        <dbReference type="EMBL" id="ODJ89689.1"/>
    </source>
</evidence>
<reference evidence="2 3" key="1">
    <citation type="submission" date="2016-06" db="EMBL/GenBank/DDBJ databases">
        <title>Genome sequence of endosymbiont of Candidatus Endolucinida thiodiazotropha.</title>
        <authorList>
            <person name="Poehlein A."/>
            <person name="Koenig S."/>
            <person name="Heiden S.E."/>
            <person name="Thuermer A."/>
            <person name="Voget S."/>
            <person name="Daniel R."/>
            <person name="Markert S."/>
            <person name="Gros O."/>
            <person name="Schweder T."/>
        </authorList>
    </citation>
    <scope>NUCLEOTIDE SEQUENCE [LARGE SCALE GENOMIC DNA]</scope>
    <source>
        <strain evidence="2 3">COS</strain>
    </source>
</reference>
<dbReference type="Pfam" id="PF00581">
    <property type="entry name" value="Rhodanese"/>
    <property type="match status" value="1"/>
</dbReference>